<dbReference type="AlphaFoldDB" id="A0AAV4K1C9"/>
<reference evidence="4" key="3">
    <citation type="journal article" date="2019" name="Int. J. Syst. Evol. Microbiol.">
        <title>The Global Catalogue of Microorganisms (GCM) 10K type strain sequencing project: providing services to taxonomists for standard genome sequencing and annotation.</title>
        <authorList>
            <consortium name="The Broad Institute Genomics Platform"/>
            <consortium name="The Broad Institute Genome Sequencing Center for Infectious Disease"/>
            <person name="Wu L."/>
            <person name="Ma J."/>
        </authorList>
    </citation>
    <scope>NUCLEOTIDE SEQUENCE [LARGE SCALE GENOMIC DNA]</scope>
    <source>
        <strain evidence="4">CGMCC 1.8884</strain>
    </source>
</reference>
<accession>A0AAV4K1C9</accession>
<reference evidence="2" key="2">
    <citation type="journal article" date="2014" name="Int. J. Syst. Evol. Microbiol.">
        <title>Complete genome sequence of Corynebacterium casei LMG S-19264T (=DSM 44701T), isolated from a smear-ripened cheese.</title>
        <authorList>
            <consortium name="US DOE Joint Genome Institute (JGI-PGF)"/>
            <person name="Walter F."/>
            <person name="Albersmeier A."/>
            <person name="Kalinowski J."/>
            <person name="Ruckert C."/>
        </authorList>
    </citation>
    <scope>NUCLEOTIDE SEQUENCE</scope>
    <source>
        <strain evidence="2">CGMCC 1.8885</strain>
    </source>
</reference>
<organism evidence="2 5">
    <name type="scientific">Deinococcus wulumuqiensis</name>
    <dbReference type="NCBI Taxonomy" id="980427"/>
    <lineage>
        <taxon>Bacteria</taxon>
        <taxon>Thermotogati</taxon>
        <taxon>Deinococcota</taxon>
        <taxon>Deinococci</taxon>
        <taxon>Deinococcales</taxon>
        <taxon>Deinococcaceae</taxon>
        <taxon>Deinococcus</taxon>
    </lineage>
</organism>
<proteinExistence type="predicted"/>
<reference evidence="2" key="4">
    <citation type="submission" date="2023-08" db="EMBL/GenBank/DDBJ databases">
        <authorList>
            <person name="Sun Q."/>
            <person name="Zhou Y."/>
        </authorList>
    </citation>
    <scope>NUCLEOTIDE SEQUENCE</scope>
    <source>
        <strain evidence="3">CGMCC 1.8884</strain>
        <strain evidence="2">CGMCC 1.8885</strain>
    </source>
</reference>
<evidence type="ECO:0000313" key="4">
    <source>
        <dbReference type="Proteomes" id="UP000630135"/>
    </source>
</evidence>
<reference evidence="3" key="1">
    <citation type="journal article" date="2014" name="Int. J. Syst. Evol. Microbiol.">
        <title>Complete genome of a new Firmicutes species belonging to the dominant human colonic microbiota ('Ruminococcus bicirculans') reveals two chromosomes and a selective capacity to utilize plant glucans.</title>
        <authorList>
            <consortium name="NISC Comparative Sequencing Program"/>
            <person name="Wegmann U."/>
            <person name="Louis P."/>
            <person name="Goesmann A."/>
            <person name="Henrissat B."/>
            <person name="Duncan S.H."/>
            <person name="Flint H.J."/>
        </authorList>
    </citation>
    <scope>NUCLEOTIDE SEQUENCE</scope>
    <source>
        <strain evidence="3">CGMCC 1.8884</strain>
    </source>
</reference>
<evidence type="ECO:0000256" key="1">
    <source>
        <dbReference type="SAM" id="MobiDB-lite"/>
    </source>
</evidence>
<dbReference type="Proteomes" id="UP000652720">
    <property type="component" value="Unassembled WGS sequence"/>
</dbReference>
<comment type="caution">
    <text evidence="2">The sequence shown here is derived from an EMBL/GenBank/DDBJ whole genome shotgun (WGS) entry which is preliminary data.</text>
</comment>
<evidence type="ECO:0000313" key="3">
    <source>
        <dbReference type="EMBL" id="GGP28664.1"/>
    </source>
</evidence>
<gene>
    <name evidence="3" type="ORF">GCM10008021_03150</name>
    <name evidence="2" type="ORF">GCM10010914_06480</name>
</gene>
<keyword evidence="4" id="KW-1185">Reference proteome</keyword>
<protein>
    <submittedName>
        <fullName evidence="2">Uncharacterized protein</fullName>
    </submittedName>
</protein>
<dbReference type="Proteomes" id="UP000630135">
    <property type="component" value="Unassembled WGS sequence"/>
</dbReference>
<dbReference type="EMBL" id="BMLZ01000003">
    <property type="protein sequence ID" value="GGP28664.1"/>
    <property type="molecule type" value="Genomic_DNA"/>
</dbReference>
<evidence type="ECO:0000313" key="2">
    <source>
        <dbReference type="EMBL" id="GGI74994.1"/>
    </source>
</evidence>
<dbReference type="EMBL" id="BMMA01000004">
    <property type="protein sequence ID" value="GGI74994.1"/>
    <property type="molecule type" value="Genomic_DNA"/>
</dbReference>
<name>A0AAV4K1C9_9DEIO</name>
<feature type="region of interest" description="Disordered" evidence="1">
    <location>
        <begin position="31"/>
        <end position="59"/>
    </location>
</feature>
<evidence type="ECO:0000313" key="5">
    <source>
        <dbReference type="Proteomes" id="UP000652720"/>
    </source>
</evidence>
<sequence length="59" mass="6462">MNPPLAPATVLVTYMPDPQRRRRLWDLIAGVTGDEPETPNPTPPALQARQEQAEPDTAA</sequence>